<dbReference type="AlphaFoldDB" id="A0A6G9AJU7"/>
<dbReference type="KEGG" id="spib:G8759_08820"/>
<name>A0A6G9AJU7_9BACT</name>
<gene>
    <name evidence="3" type="ORF">G8759_08820</name>
</gene>
<feature type="signal peptide" evidence="2">
    <location>
        <begin position="1"/>
        <end position="18"/>
    </location>
</feature>
<dbReference type="Proteomes" id="UP000501802">
    <property type="component" value="Chromosome"/>
</dbReference>
<keyword evidence="2" id="KW-0732">Signal</keyword>
<evidence type="ECO:0000313" key="4">
    <source>
        <dbReference type="Proteomes" id="UP000501802"/>
    </source>
</evidence>
<accession>A0A6G9AJU7</accession>
<evidence type="ECO:0000313" key="3">
    <source>
        <dbReference type="EMBL" id="QIP12720.1"/>
    </source>
</evidence>
<evidence type="ECO:0000256" key="1">
    <source>
        <dbReference type="SAM" id="MobiDB-lite"/>
    </source>
</evidence>
<feature type="compositionally biased region" description="Polar residues" evidence="1">
    <location>
        <begin position="25"/>
        <end position="49"/>
    </location>
</feature>
<dbReference type="RefSeq" id="WP_167207099.1">
    <property type="nucleotide sequence ID" value="NZ_CP050063.1"/>
</dbReference>
<dbReference type="EMBL" id="CP050063">
    <property type="protein sequence ID" value="QIP12720.1"/>
    <property type="molecule type" value="Genomic_DNA"/>
</dbReference>
<protein>
    <submittedName>
        <fullName evidence="3">Uncharacterized protein</fullName>
    </submittedName>
</protein>
<keyword evidence="4" id="KW-1185">Reference proteome</keyword>
<feature type="region of interest" description="Disordered" evidence="1">
    <location>
        <begin position="25"/>
        <end position="53"/>
    </location>
</feature>
<organism evidence="3 4">
    <name type="scientific">Spirosoma aureum</name>
    <dbReference type="NCBI Taxonomy" id="2692134"/>
    <lineage>
        <taxon>Bacteria</taxon>
        <taxon>Pseudomonadati</taxon>
        <taxon>Bacteroidota</taxon>
        <taxon>Cytophagia</taxon>
        <taxon>Cytophagales</taxon>
        <taxon>Cytophagaceae</taxon>
        <taxon>Spirosoma</taxon>
    </lineage>
</organism>
<evidence type="ECO:0000256" key="2">
    <source>
        <dbReference type="SAM" id="SignalP"/>
    </source>
</evidence>
<proteinExistence type="predicted"/>
<reference evidence="3 4" key="1">
    <citation type="submission" date="2020-03" db="EMBL/GenBank/DDBJ databases">
        <authorList>
            <person name="Kim M.K."/>
        </authorList>
    </citation>
    <scope>NUCLEOTIDE SEQUENCE [LARGE SCALE GENOMIC DNA]</scope>
    <source>
        <strain evidence="3 4">BT328</strain>
    </source>
</reference>
<dbReference type="PROSITE" id="PS51257">
    <property type="entry name" value="PROKAR_LIPOPROTEIN"/>
    <property type="match status" value="1"/>
</dbReference>
<sequence length="251" mass="27262">MPLRSLQLFLLLSAALTACQSKRSTTDQAAKQPQVDSQAVVSPQPNNPDQGLADDFLIVPGKQVGPIRPSTSEAELLRLLGPSVVTVGDTLYGAEGEEFLGATLYKGTADEVQVIFTDNEKRTRPQTVLIRPKRFDDEGLPIPDVAPTRWVTASGLRIGTTLKELEKRNGKPFKIWGFEWDYGGMVSSWQGGKLTSSDKKSFLSISLAAPVTKTPAQEKAYNELMGDSEFLSSSAAMQLLNPSVQGMQVSF</sequence>
<feature type="chain" id="PRO_5026162598" evidence="2">
    <location>
        <begin position="19"/>
        <end position="251"/>
    </location>
</feature>